<evidence type="ECO:0000313" key="1">
    <source>
        <dbReference type="EMBL" id="QNE18175.1"/>
    </source>
</evidence>
<protein>
    <submittedName>
        <fullName evidence="1">Uncharacterized protein</fullName>
    </submittedName>
</protein>
<reference evidence="2" key="1">
    <citation type="submission" date="2019-09" db="EMBL/GenBank/DDBJ databases">
        <title>Antimicrobial potential of Antarctic Bacteria.</title>
        <authorList>
            <person name="Benaud N."/>
            <person name="Edwards R.J."/>
            <person name="Ferrari B.C."/>
        </authorList>
    </citation>
    <scope>NUCLEOTIDE SEQUENCE [LARGE SCALE GENOMIC DNA]</scope>
    <source>
        <strain evidence="2">SPB151</strain>
    </source>
</reference>
<accession>A0A7G6WW10</accession>
<reference evidence="1 2" key="2">
    <citation type="journal article" date="2020" name="Microbiol. Resour. Announc.">
        <title>Antarctic desert soil bacteria exhibit high novel natural product potential, evaluated through long-read genome sequencing and comparative genomics.</title>
        <authorList>
            <person name="Benaud N."/>
            <person name="Edwards R.J."/>
            <person name="Amos T.G."/>
            <person name="D'Agostino P.M."/>
            <person name="Gutierrez-Chavez C."/>
            <person name="Montgomery K."/>
            <person name="Nicetic I."/>
            <person name="Ferrari B.C."/>
        </authorList>
    </citation>
    <scope>NUCLEOTIDE SEQUENCE [LARGE SCALE GENOMIC DNA]</scope>
    <source>
        <strain evidence="1 2">SPB151</strain>
    </source>
</reference>
<evidence type="ECO:0000313" key="2">
    <source>
        <dbReference type="Proteomes" id="UP000515563"/>
    </source>
</evidence>
<keyword evidence="2" id="KW-1185">Reference proteome</keyword>
<sequence>MIAMNSTWLPFAVALLSGFFALAGHWLSGAQTRQRAAQDRDARRAERRFDLRNELYSNLALQVDAFTNAVKRVTGPEQLLATLADLRRAAAPIVYQSRQIADGPLRNLLVAAETLAGQAGRLAASSPVRIEAVTAFQAAREALIDSLAADLDRCL</sequence>
<name>A0A7G6WW10_9ACTN</name>
<dbReference type="KEGG" id="kqi:F1D05_10065"/>
<dbReference type="RefSeq" id="WP_185447118.1">
    <property type="nucleotide sequence ID" value="NZ_CP043661.1"/>
</dbReference>
<dbReference type="EMBL" id="CP043661">
    <property type="protein sequence ID" value="QNE18175.1"/>
    <property type="molecule type" value="Genomic_DNA"/>
</dbReference>
<dbReference type="Proteomes" id="UP000515563">
    <property type="component" value="Chromosome"/>
</dbReference>
<proteinExistence type="predicted"/>
<dbReference type="AlphaFoldDB" id="A0A7G6WW10"/>
<organism evidence="1 2">
    <name type="scientific">Kribbella qitaiheensis</name>
    <dbReference type="NCBI Taxonomy" id="1544730"/>
    <lineage>
        <taxon>Bacteria</taxon>
        <taxon>Bacillati</taxon>
        <taxon>Actinomycetota</taxon>
        <taxon>Actinomycetes</taxon>
        <taxon>Propionibacteriales</taxon>
        <taxon>Kribbellaceae</taxon>
        <taxon>Kribbella</taxon>
    </lineage>
</organism>
<gene>
    <name evidence="1" type="ORF">F1D05_10065</name>
</gene>